<dbReference type="EMBL" id="WIXE01012852">
    <property type="protein sequence ID" value="KAK5975608.1"/>
    <property type="molecule type" value="Genomic_DNA"/>
</dbReference>
<accession>A0AAN8G322</accession>
<dbReference type="InterPro" id="IPR028426">
    <property type="entry name" value="Huntingtin_fam"/>
</dbReference>
<dbReference type="PANTHER" id="PTHR10170:SF10">
    <property type="entry name" value="HUNTINGTIN"/>
    <property type="match status" value="1"/>
</dbReference>
<dbReference type="PANTHER" id="PTHR10170">
    <property type="entry name" value="HUNTINGTON DISEASE PROTEIN"/>
    <property type="match status" value="1"/>
</dbReference>
<dbReference type="GO" id="GO:0005737">
    <property type="term" value="C:cytoplasm"/>
    <property type="evidence" value="ECO:0007669"/>
    <property type="project" value="TreeGrafter"/>
</dbReference>
<name>A0AAN8G322_TRICO</name>
<comment type="caution">
    <text evidence="1">The sequence shown here is derived from an EMBL/GenBank/DDBJ whole genome shotgun (WGS) entry which is preliminary data.</text>
</comment>
<proteinExistence type="predicted"/>
<dbReference type="InterPro" id="IPR048411">
    <property type="entry name" value="Htt_N_HEAT_rpt-1"/>
</dbReference>
<sequence>MAAAKVERLERAINALETALKANDLVPPNRKIVSYDKERNACTEIRGIIISNDFNTLYKADRRYGDLLTKAVEAVFKMVNHVDQDIRTYAEESLDAVLRSLLLGFYHSRVLVLLITEIGRNVAARSIICAFRRLAQLIHFSKCNRVVSYGVHILSALTVMLKRPEESIQSAIITYAGLLFDTLGPRMRSQHSEKAYDLYCVAAENLDL</sequence>
<dbReference type="InterPro" id="IPR016024">
    <property type="entry name" value="ARM-type_fold"/>
</dbReference>
<gene>
    <name evidence="1" type="ORF">GCK32_006676</name>
</gene>
<dbReference type="SUPFAM" id="SSF48371">
    <property type="entry name" value="ARM repeat"/>
    <property type="match status" value="1"/>
</dbReference>
<evidence type="ECO:0000313" key="2">
    <source>
        <dbReference type="Proteomes" id="UP001331761"/>
    </source>
</evidence>
<keyword evidence="2" id="KW-1185">Reference proteome</keyword>
<protein>
    <submittedName>
        <fullName evidence="1">Uncharacterized protein</fullName>
    </submittedName>
</protein>
<feature type="non-terminal residue" evidence="1">
    <location>
        <position position="208"/>
    </location>
</feature>
<dbReference type="Proteomes" id="UP001331761">
    <property type="component" value="Unassembled WGS sequence"/>
</dbReference>
<dbReference type="Pfam" id="PF20926">
    <property type="entry name" value="Htt_N-HEAT_1"/>
    <property type="match status" value="1"/>
</dbReference>
<organism evidence="1 2">
    <name type="scientific">Trichostrongylus colubriformis</name>
    <name type="common">Black scour worm</name>
    <dbReference type="NCBI Taxonomy" id="6319"/>
    <lineage>
        <taxon>Eukaryota</taxon>
        <taxon>Metazoa</taxon>
        <taxon>Ecdysozoa</taxon>
        <taxon>Nematoda</taxon>
        <taxon>Chromadorea</taxon>
        <taxon>Rhabditida</taxon>
        <taxon>Rhabditina</taxon>
        <taxon>Rhabditomorpha</taxon>
        <taxon>Strongyloidea</taxon>
        <taxon>Trichostrongylidae</taxon>
        <taxon>Trichostrongylus</taxon>
    </lineage>
</organism>
<dbReference type="AlphaFoldDB" id="A0AAN8G322"/>
<reference evidence="1 2" key="1">
    <citation type="submission" date="2019-10" db="EMBL/GenBank/DDBJ databases">
        <title>Assembly and Annotation for the nematode Trichostrongylus colubriformis.</title>
        <authorList>
            <person name="Martin J."/>
        </authorList>
    </citation>
    <scope>NUCLEOTIDE SEQUENCE [LARGE SCALE GENOMIC DNA]</scope>
    <source>
        <strain evidence="1">G859</strain>
        <tissue evidence="1">Whole worm</tissue>
    </source>
</reference>
<evidence type="ECO:0000313" key="1">
    <source>
        <dbReference type="EMBL" id="KAK5975608.1"/>
    </source>
</evidence>